<keyword evidence="3 9" id="KW-0808">Transferase</keyword>
<evidence type="ECO:0000256" key="3">
    <source>
        <dbReference type="ARBA" id="ARBA00022576"/>
    </source>
</evidence>
<evidence type="ECO:0000313" key="9">
    <source>
        <dbReference type="EMBL" id="MFC7373529.1"/>
    </source>
</evidence>
<sequence>MKDHLFRQIGQTITNRIERGELKPGDKLPSVRSLALELGVHRLTVFKAYQQLKHRGSVTVVDKSGYYVKEDASPLVGLDYPVVSSYVHKSHLSEIHRIHADYQFSQAVIDPDLLPNQYTSSSAKHVLDLYPKVFSTYAAVQGDSELRDYLSHYFYQNQKQLASPEEILIASGSQQAIDLIARVLVRRGDTVLIERPTYSAAIDVFHNIGARLLTADLTAEGYNLVQIEKLMKEYRPRLFYSNPTFQNPTGYTVPLEQRKQLVDLAEKYQVFLLEDDAFRDIYFADKPPLPLSSYDVHGHCIYVRSFSKYIAPGLRIAAVVCREPLMQQLLAAKSLMDNGTPLLNQKLFLHYFRSDRLQQHIEKLRTALEIRKEVMETSLADQQLTWESPSGGLNLWVRVPDAINMDRLLAECLTHSLSFVPGTICDPLKKQEHWVRLSYSFMNEQKIKEGITRFKDILKKLNKEII</sequence>
<dbReference type="Gene3D" id="3.90.1150.10">
    <property type="entry name" value="Aspartate Aminotransferase, domain 1"/>
    <property type="match status" value="1"/>
</dbReference>
<keyword evidence="4" id="KW-0663">Pyridoxal phosphate</keyword>
<organism evidence="9 10">
    <name type="scientific">Fictibacillus iocasae</name>
    <dbReference type="NCBI Taxonomy" id="2715437"/>
    <lineage>
        <taxon>Bacteria</taxon>
        <taxon>Bacillati</taxon>
        <taxon>Bacillota</taxon>
        <taxon>Bacilli</taxon>
        <taxon>Bacillales</taxon>
        <taxon>Fictibacillaceae</taxon>
        <taxon>Fictibacillus</taxon>
    </lineage>
</organism>
<evidence type="ECO:0000256" key="7">
    <source>
        <dbReference type="ARBA" id="ARBA00023163"/>
    </source>
</evidence>
<evidence type="ECO:0000256" key="2">
    <source>
        <dbReference type="ARBA" id="ARBA00005384"/>
    </source>
</evidence>
<protein>
    <submittedName>
        <fullName evidence="9">PLP-dependent aminotransferase family protein</fullName>
    </submittedName>
</protein>
<evidence type="ECO:0000256" key="5">
    <source>
        <dbReference type="ARBA" id="ARBA00023015"/>
    </source>
</evidence>
<gene>
    <name evidence="9" type="ORF">ACFQPF_17950</name>
</gene>
<dbReference type="CDD" id="cd00609">
    <property type="entry name" value="AAT_like"/>
    <property type="match status" value="1"/>
</dbReference>
<feature type="domain" description="HTH gntR-type" evidence="8">
    <location>
        <begin position="3"/>
        <end position="71"/>
    </location>
</feature>
<keyword evidence="3 9" id="KW-0032">Aminotransferase</keyword>
<comment type="similarity">
    <text evidence="2">In the C-terminal section; belongs to the class-I pyridoxal-phosphate-dependent aminotransferase family.</text>
</comment>
<accession>A0ABW2NVX6</accession>
<dbReference type="InterPro" id="IPR051446">
    <property type="entry name" value="HTH_trans_reg/aminotransferase"/>
</dbReference>
<dbReference type="Pfam" id="PF00155">
    <property type="entry name" value="Aminotran_1_2"/>
    <property type="match status" value="1"/>
</dbReference>
<keyword evidence="6" id="KW-0238">DNA-binding</keyword>
<dbReference type="Proteomes" id="UP001596549">
    <property type="component" value="Unassembled WGS sequence"/>
</dbReference>
<evidence type="ECO:0000259" key="8">
    <source>
        <dbReference type="PROSITE" id="PS50949"/>
    </source>
</evidence>
<dbReference type="InterPro" id="IPR015424">
    <property type="entry name" value="PyrdxlP-dep_Trfase"/>
</dbReference>
<dbReference type="EMBL" id="JBHTCP010000052">
    <property type="protein sequence ID" value="MFC7373529.1"/>
    <property type="molecule type" value="Genomic_DNA"/>
</dbReference>
<evidence type="ECO:0000256" key="4">
    <source>
        <dbReference type="ARBA" id="ARBA00022898"/>
    </source>
</evidence>
<dbReference type="SUPFAM" id="SSF53383">
    <property type="entry name" value="PLP-dependent transferases"/>
    <property type="match status" value="1"/>
</dbReference>
<dbReference type="InterPro" id="IPR036388">
    <property type="entry name" value="WH-like_DNA-bd_sf"/>
</dbReference>
<keyword evidence="5" id="KW-0805">Transcription regulation</keyword>
<name>A0ABW2NVX6_9BACL</name>
<keyword evidence="10" id="KW-1185">Reference proteome</keyword>
<reference evidence="10" key="1">
    <citation type="journal article" date="2019" name="Int. J. Syst. Evol. Microbiol.">
        <title>The Global Catalogue of Microorganisms (GCM) 10K type strain sequencing project: providing services to taxonomists for standard genome sequencing and annotation.</title>
        <authorList>
            <consortium name="The Broad Institute Genomics Platform"/>
            <consortium name="The Broad Institute Genome Sequencing Center for Infectious Disease"/>
            <person name="Wu L."/>
            <person name="Ma J."/>
        </authorList>
    </citation>
    <scope>NUCLEOTIDE SEQUENCE [LARGE SCALE GENOMIC DNA]</scope>
    <source>
        <strain evidence="10">NBRC 106396</strain>
    </source>
</reference>
<comment type="caution">
    <text evidence="9">The sequence shown here is derived from an EMBL/GenBank/DDBJ whole genome shotgun (WGS) entry which is preliminary data.</text>
</comment>
<dbReference type="InterPro" id="IPR015422">
    <property type="entry name" value="PyrdxlP-dep_Trfase_small"/>
</dbReference>
<comment type="cofactor">
    <cofactor evidence="1">
        <name>pyridoxal 5'-phosphate</name>
        <dbReference type="ChEBI" id="CHEBI:597326"/>
    </cofactor>
</comment>
<dbReference type="GO" id="GO:0008483">
    <property type="term" value="F:transaminase activity"/>
    <property type="evidence" value="ECO:0007669"/>
    <property type="project" value="UniProtKB-KW"/>
</dbReference>
<dbReference type="InterPro" id="IPR036390">
    <property type="entry name" value="WH_DNA-bd_sf"/>
</dbReference>
<dbReference type="SMART" id="SM00345">
    <property type="entry name" value="HTH_GNTR"/>
    <property type="match status" value="1"/>
</dbReference>
<dbReference type="Gene3D" id="1.10.10.10">
    <property type="entry name" value="Winged helix-like DNA-binding domain superfamily/Winged helix DNA-binding domain"/>
    <property type="match status" value="1"/>
</dbReference>
<dbReference type="SUPFAM" id="SSF46785">
    <property type="entry name" value="Winged helix' DNA-binding domain"/>
    <property type="match status" value="1"/>
</dbReference>
<dbReference type="Pfam" id="PF00392">
    <property type="entry name" value="GntR"/>
    <property type="match status" value="1"/>
</dbReference>
<dbReference type="PROSITE" id="PS50949">
    <property type="entry name" value="HTH_GNTR"/>
    <property type="match status" value="1"/>
</dbReference>
<dbReference type="RefSeq" id="WP_379751554.1">
    <property type="nucleotide sequence ID" value="NZ_JBHTCP010000052.1"/>
</dbReference>
<dbReference type="InterPro" id="IPR000524">
    <property type="entry name" value="Tscrpt_reg_HTH_GntR"/>
</dbReference>
<evidence type="ECO:0000313" key="10">
    <source>
        <dbReference type="Proteomes" id="UP001596549"/>
    </source>
</evidence>
<dbReference type="Gene3D" id="3.40.640.10">
    <property type="entry name" value="Type I PLP-dependent aspartate aminotransferase-like (Major domain)"/>
    <property type="match status" value="1"/>
</dbReference>
<keyword evidence="7" id="KW-0804">Transcription</keyword>
<dbReference type="PANTHER" id="PTHR46577:SF2">
    <property type="entry name" value="TRANSCRIPTIONAL REGULATORY PROTEIN"/>
    <property type="match status" value="1"/>
</dbReference>
<dbReference type="PANTHER" id="PTHR46577">
    <property type="entry name" value="HTH-TYPE TRANSCRIPTIONAL REGULATORY PROTEIN GABR"/>
    <property type="match status" value="1"/>
</dbReference>
<dbReference type="InterPro" id="IPR004839">
    <property type="entry name" value="Aminotransferase_I/II_large"/>
</dbReference>
<evidence type="ECO:0000256" key="6">
    <source>
        <dbReference type="ARBA" id="ARBA00023125"/>
    </source>
</evidence>
<proteinExistence type="inferred from homology"/>
<dbReference type="CDD" id="cd07377">
    <property type="entry name" value="WHTH_GntR"/>
    <property type="match status" value="1"/>
</dbReference>
<evidence type="ECO:0000256" key="1">
    <source>
        <dbReference type="ARBA" id="ARBA00001933"/>
    </source>
</evidence>
<dbReference type="InterPro" id="IPR015421">
    <property type="entry name" value="PyrdxlP-dep_Trfase_major"/>
</dbReference>